<keyword evidence="9 19" id="KW-0812">Transmembrane</keyword>
<feature type="region of interest" description="Disordered" evidence="18">
    <location>
        <begin position="1"/>
        <end position="35"/>
    </location>
</feature>
<dbReference type="GO" id="GO:0005770">
    <property type="term" value="C:late endosome"/>
    <property type="evidence" value="ECO:0007669"/>
    <property type="project" value="UniProtKB-SubCell"/>
</dbReference>
<evidence type="ECO:0000256" key="15">
    <source>
        <dbReference type="ARBA" id="ARBA00023329"/>
    </source>
</evidence>
<evidence type="ECO:0000313" key="20">
    <source>
        <dbReference type="EMBL" id="CEM44713.1"/>
    </source>
</evidence>
<evidence type="ECO:0000256" key="10">
    <source>
        <dbReference type="ARBA" id="ARBA00022753"/>
    </source>
</evidence>
<dbReference type="AlphaFoldDB" id="A0A0G4HKS0"/>
<evidence type="ECO:0000256" key="19">
    <source>
        <dbReference type="SAM" id="Phobius"/>
    </source>
</evidence>
<evidence type="ECO:0000256" key="16">
    <source>
        <dbReference type="ARBA" id="ARBA00024003"/>
    </source>
</evidence>
<reference evidence="20" key="1">
    <citation type="submission" date="2014-11" db="EMBL/GenBank/DDBJ databases">
        <authorList>
            <person name="Otto D Thomas"/>
            <person name="Naeem Raeece"/>
        </authorList>
    </citation>
    <scope>NUCLEOTIDE SEQUENCE</scope>
</reference>
<evidence type="ECO:0000256" key="6">
    <source>
        <dbReference type="ARBA" id="ARBA00004601"/>
    </source>
</evidence>
<feature type="transmembrane region" description="Helical" evidence="19">
    <location>
        <begin position="48"/>
        <end position="69"/>
    </location>
</feature>
<dbReference type="InterPro" id="IPR044234">
    <property type="entry name" value="TMEM230"/>
</dbReference>
<dbReference type="PANTHER" id="PTHR15664">
    <property type="entry name" value="C20ORF30 PROTEIN"/>
    <property type="match status" value="1"/>
</dbReference>
<evidence type="ECO:0000256" key="7">
    <source>
        <dbReference type="ARBA" id="ARBA00004603"/>
    </source>
</evidence>
<dbReference type="Pfam" id="PF05915">
    <property type="entry name" value="TMEM_230_134"/>
    <property type="match status" value="1"/>
</dbReference>
<dbReference type="PANTHER" id="PTHR15664:SF6">
    <property type="entry name" value="TRANSMEMBRANE PROTEIN 230"/>
    <property type="match status" value="1"/>
</dbReference>
<dbReference type="InterPro" id="IPR008590">
    <property type="entry name" value="TMEM_230/134"/>
</dbReference>
<comment type="similarity">
    <text evidence="8">Belongs to the TMEM134/TMEM230 family.</text>
</comment>
<dbReference type="GO" id="GO:0055037">
    <property type="term" value="C:recycling endosome"/>
    <property type="evidence" value="ECO:0007669"/>
    <property type="project" value="UniProtKB-SubCell"/>
</dbReference>
<evidence type="ECO:0000256" key="2">
    <source>
        <dbReference type="ARBA" id="ARBA00004172"/>
    </source>
</evidence>
<keyword evidence="11 19" id="KW-1133">Transmembrane helix</keyword>
<name>A0A0G4HKS0_9ALVE</name>
<accession>A0A0G4HKS0</accession>
<organism evidence="20">
    <name type="scientific">Chromera velia CCMP2878</name>
    <dbReference type="NCBI Taxonomy" id="1169474"/>
    <lineage>
        <taxon>Eukaryota</taxon>
        <taxon>Sar</taxon>
        <taxon>Alveolata</taxon>
        <taxon>Colpodellida</taxon>
        <taxon>Chromeraceae</taxon>
        <taxon>Chromera</taxon>
    </lineage>
</organism>
<feature type="transmembrane region" description="Helical" evidence="19">
    <location>
        <begin position="81"/>
        <end position="102"/>
    </location>
</feature>
<evidence type="ECO:0000256" key="11">
    <source>
        <dbReference type="ARBA" id="ARBA00022989"/>
    </source>
</evidence>
<dbReference type="GO" id="GO:0016020">
    <property type="term" value="C:membrane"/>
    <property type="evidence" value="ECO:0007669"/>
    <property type="project" value="UniProtKB-SubCell"/>
</dbReference>
<comment type="subcellular location">
    <subcellularLocation>
        <location evidence="5">Cytoplasmic vesicle</location>
        <location evidence="5">Autophagosome</location>
    </subcellularLocation>
    <subcellularLocation>
        <location evidence="3">Cytoplasmic vesicle</location>
        <location evidence="3">Secretory vesicle</location>
        <location evidence="3">Synaptic vesicle</location>
    </subcellularLocation>
    <subcellularLocation>
        <location evidence="4">Early endosome</location>
    </subcellularLocation>
    <subcellularLocation>
        <location evidence="6">Golgi apparatus</location>
        <location evidence="6">trans-Golgi network</location>
    </subcellularLocation>
    <subcellularLocation>
        <location evidence="7">Late endosome</location>
    </subcellularLocation>
    <subcellularLocation>
        <location evidence="1">Membrane</location>
        <topology evidence="1">Multi-pass membrane protein</topology>
    </subcellularLocation>
    <subcellularLocation>
        <location evidence="2">Recycling endosome</location>
    </subcellularLocation>
</comment>
<sequence>MAKVVSEERPLEPRLFGRKTKETSNPDLMFDSNAPPPLRPPDTPWKSLALALFLFAVGSTFLMMGLNVFFKTRVYDSIPFLIIGSIAFIPGAFYTFIFVQIFRGIPGYSYNDIPQYDD</sequence>
<evidence type="ECO:0000256" key="8">
    <source>
        <dbReference type="ARBA" id="ARBA00007743"/>
    </source>
</evidence>
<keyword evidence="12" id="KW-0770">Synapse</keyword>
<keyword evidence="15" id="KW-0968">Cytoplasmic vesicle</keyword>
<evidence type="ECO:0000256" key="3">
    <source>
        <dbReference type="ARBA" id="ARBA00004234"/>
    </source>
</evidence>
<dbReference type="EMBL" id="CDMZ01002997">
    <property type="protein sequence ID" value="CEM44713.1"/>
    <property type="molecule type" value="Genomic_DNA"/>
</dbReference>
<keyword evidence="13" id="KW-0333">Golgi apparatus</keyword>
<dbReference type="GO" id="GO:0005769">
    <property type="term" value="C:early endosome"/>
    <property type="evidence" value="ECO:0007669"/>
    <property type="project" value="UniProtKB-SubCell"/>
</dbReference>
<protein>
    <recommendedName>
        <fullName evidence="17">Transmembrane protein 230</fullName>
    </recommendedName>
</protein>
<evidence type="ECO:0000256" key="4">
    <source>
        <dbReference type="ARBA" id="ARBA00004412"/>
    </source>
</evidence>
<evidence type="ECO:0000256" key="17">
    <source>
        <dbReference type="ARBA" id="ARBA00024088"/>
    </source>
</evidence>
<evidence type="ECO:0000256" key="13">
    <source>
        <dbReference type="ARBA" id="ARBA00023034"/>
    </source>
</evidence>
<dbReference type="GO" id="GO:0005776">
    <property type="term" value="C:autophagosome"/>
    <property type="evidence" value="ECO:0007669"/>
    <property type="project" value="UniProtKB-SubCell"/>
</dbReference>
<evidence type="ECO:0000256" key="14">
    <source>
        <dbReference type="ARBA" id="ARBA00023136"/>
    </source>
</evidence>
<evidence type="ECO:0000256" key="9">
    <source>
        <dbReference type="ARBA" id="ARBA00022692"/>
    </source>
</evidence>
<comment type="function">
    <text evidence="16">Involved in trafficking and recycling of synaptic vesicles.</text>
</comment>
<dbReference type="GO" id="GO:0005794">
    <property type="term" value="C:Golgi apparatus"/>
    <property type="evidence" value="ECO:0007669"/>
    <property type="project" value="UniProtKB-SubCell"/>
</dbReference>
<keyword evidence="14 19" id="KW-0472">Membrane</keyword>
<feature type="compositionally biased region" description="Basic and acidic residues" evidence="18">
    <location>
        <begin position="1"/>
        <end position="12"/>
    </location>
</feature>
<evidence type="ECO:0000256" key="18">
    <source>
        <dbReference type="SAM" id="MobiDB-lite"/>
    </source>
</evidence>
<keyword evidence="10" id="KW-0967">Endosome</keyword>
<evidence type="ECO:0000256" key="1">
    <source>
        <dbReference type="ARBA" id="ARBA00004141"/>
    </source>
</evidence>
<proteinExistence type="inferred from homology"/>
<evidence type="ECO:0000256" key="12">
    <source>
        <dbReference type="ARBA" id="ARBA00023018"/>
    </source>
</evidence>
<gene>
    <name evidence="20" type="ORF">Cvel_28540</name>
</gene>
<dbReference type="VEuPathDB" id="CryptoDB:Cvel_28540"/>
<evidence type="ECO:0000256" key="5">
    <source>
        <dbReference type="ARBA" id="ARBA00004419"/>
    </source>
</evidence>